<dbReference type="GO" id="GO:0008483">
    <property type="term" value="F:transaminase activity"/>
    <property type="evidence" value="ECO:0007669"/>
    <property type="project" value="UniProtKB-KW"/>
</dbReference>
<dbReference type="PANTHER" id="PTHR43586">
    <property type="entry name" value="CYSTEINE DESULFURASE"/>
    <property type="match status" value="1"/>
</dbReference>
<dbReference type="RefSeq" id="WP_218041409.1">
    <property type="nucleotide sequence ID" value="NZ_BAAAHL010000050.1"/>
</dbReference>
<dbReference type="Gene3D" id="3.90.1150.10">
    <property type="entry name" value="Aspartate Aminotransferase, domain 1"/>
    <property type="match status" value="1"/>
</dbReference>
<dbReference type="Gene3D" id="3.40.640.10">
    <property type="entry name" value="Type I PLP-dependent aspartate aminotransferase-like (Major domain)"/>
    <property type="match status" value="1"/>
</dbReference>
<keyword evidence="3" id="KW-1185">Reference proteome</keyword>
<dbReference type="SUPFAM" id="SSF53383">
    <property type="entry name" value="PLP-dependent transferases"/>
    <property type="match status" value="1"/>
</dbReference>
<protein>
    <submittedName>
        <fullName evidence="2">Putative aminotransferase YcbU</fullName>
    </submittedName>
</protein>
<dbReference type="InterPro" id="IPR015424">
    <property type="entry name" value="PyrdxlP-dep_Trfase"/>
</dbReference>
<dbReference type="InterPro" id="IPR000192">
    <property type="entry name" value="Aminotrans_V_dom"/>
</dbReference>
<dbReference type="EMBL" id="BLAE01000039">
    <property type="protein sequence ID" value="GES12818.1"/>
    <property type="molecule type" value="Genomic_DNA"/>
</dbReference>
<reference evidence="2 3" key="1">
    <citation type="submission" date="2019-10" db="EMBL/GenBank/DDBJ databases">
        <title>Whole genome shotgun sequence of Acrocarpospora macrocephala NBRC 16266.</title>
        <authorList>
            <person name="Ichikawa N."/>
            <person name="Kimura A."/>
            <person name="Kitahashi Y."/>
            <person name="Komaki H."/>
            <person name="Oguchi A."/>
        </authorList>
    </citation>
    <scope>NUCLEOTIDE SEQUENCE [LARGE SCALE GENOMIC DNA]</scope>
    <source>
        <strain evidence="2 3">NBRC 16266</strain>
    </source>
</reference>
<gene>
    <name evidence="2" type="primary">ycbU</name>
    <name evidence="2" type="ORF">Amac_064150</name>
</gene>
<proteinExistence type="predicted"/>
<dbReference type="Proteomes" id="UP000331127">
    <property type="component" value="Unassembled WGS sequence"/>
</dbReference>
<organism evidence="2 3">
    <name type="scientific">Acrocarpospora macrocephala</name>
    <dbReference type="NCBI Taxonomy" id="150177"/>
    <lineage>
        <taxon>Bacteria</taxon>
        <taxon>Bacillati</taxon>
        <taxon>Actinomycetota</taxon>
        <taxon>Actinomycetes</taxon>
        <taxon>Streptosporangiales</taxon>
        <taxon>Streptosporangiaceae</taxon>
        <taxon>Acrocarpospora</taxon>
    </lineage>
</organism>
<comment type="caution">
    <text evidence="2">The sequence shown here is derived from an EMBL/GenBank/DDBJ whole genome shotgun (WGS) entry which is preliminary data.</text>
</comment>
<keyword evidence="2" id="KW-0032">Aminotransferase</keyword>
<dbReference type="Pfam" id="PF00266">
    <property type="entry name" value="Aminotran_5"/>
    <property type="match status" value="1"/>
</dbReference>
<accession>A0A5M3X3X8</accession>
<dbReference type="AlphaFoldDB" id="A0A5M3X3X8"/>
<name>A0A5M3X3X8_9ACTN</name>
<sequence>MLNARTRGLDSATFRTRFPMLERIVHLASCSLGARSTDLDAALERMLGAMSRQGAPWPEFEGQLNQARQGFAALVRARTDEIAVVPSATVGAYQVASTLAWPDRPKIVTVESEFPSLAHVWLAQRARGAEVTFVPKAGAVADYLAAIDERTGLVSIPMIGYRDAARLAVAEVAQAAHAVGARVFVDAYQAAGVEPLDVGLLECDYLVAGTMKYLLGLPGVAFLYVKAGSTGHSPPQLTGWFGRVDPFAMDPRRVDFPDTARRFETGTPAVPALYAANAGLALIDELDLDAVRRHIAALVAHTDDRLTHSGERLLRPADLSARGAHVAVLDPDPAALTSWLANRQIMVSRRNDVVRLAFHHYNNADDADAACEAIRQYRRTS</sequence>
<feature type="domain" description="Aminotransferase class V" evidence="1">
    <location>
        <begin position="59"/>
        <end position="362"/>
    </location>
</feature>
<keyword evidence="2" id="KW-0808">Transferase</keyword>
<dbReference type="PANTHER" id="PTHR43586:SF15">
    <property type="entry name" value="BLR3095 PROTEIN"/>
    <property type="match status" value="1"/>
</dbReference>
<dbReference type="InterPro" id="IPR015422">
    <property type="entry name" value="PyrdxlP-dep_Trfase_small"/>
</dbReference>
<dbReference type="InterPro" id="IPR015421">
    <property type="entry name" value="PyrdxlP-dep_Trfase_major"/>
</dbReference>
<evidence type="ECO:0000313" key="3">
    <source>
        <dbReference type="Proteomes" id="UP000331127"/>
    </source>
</evidence>
<evidence type="ECO:0000313" key="2">
    <source>
        <dbReference type="EMBL" id="GES12818.1"/>
    </source>
</evidence>
<evidence type="ECO:0000259" key="1">
    <source>
        <dbReference type="Pfam" id="PF00266"/>
    </source>
</evidence>